<proteinExistence type="predicted"/>
<accession>X1FB99</accession>
<dbReference type="Gene3D" id="3.30.2310.20">
    <property type="entry name" value="RelE-like"/>
    <property type="match status" value="1"/>
</dbReference>
<dbReference type="InterPro" id="IPR007712">
    <property type="entry name" value="RelE/ParE_toxin"/>
</dbReference>
<name>X1FB99_9ZZZZ</name>
<dbReference type="Pfam" id="PF05016">
    <property type="entry name" value="ParE_toxin"/>
    <property type="match status" value="1"/>
</dbReference>
<evidence type="ECO:0000256" key="1">
    <source>
        <dbReference type="ARBA" id="ARBA00022649"/>
    </source>
</evidence>
<reference evidence="2" key="1">
    <citation type="journal article" date="2014" name="Front. Microbiol.">
        <title>High frequency of phylogenetically diverse reductive dehalogenase-homologous genes in deep subseafloor sedimentary metagenomes.</title>
        <authorList>
            <person name="Kawai M."/>
            <person name="Futagami T."/>
            <person name="Toyoda A."/>
            <person name="Takaki Y."/>
            <person name="Nishi S."/>
            <person name="Hori S."/>
            <person name="Arai W."/>
            <person name="Tsubouchi T."/>
            <person name="Morono Y."/>
            <person name="Uchiyama I."/>
            <person name="Ito T."/>
            <person name="Fujiyama A."/>
            <person name="Inagaki F."/>
            <person name="Takami H."/>
        </authorList>
    </citation>
    <scope>NUCLEOTIDE SEQUENCE</scope>
    <source>
        <strain evidence="2">Expedition CK06-06</strain>
    </source>
</reference>
<evidence type="ECO:0008006" key="3">
    <source>
        <dbReference type="Google" id="ProtNLM"/>
    </source>
</evidence>
<sequence length="59" mass="7107">KIEKALKKLKQNPVIYSIKLLDKRLGSYRFRIGDHRVIFDLEDNKIIILRVGHRDKIYK</sequence>
<evidence type="ECO:0000313" key="2">
    <source>
        <dbReference type="EMBL" id="GAH26679.1"/>
    </source>
</evidence>
<dbReference type="AlphaFoldDB" id="X1FB99"/>
<dbReference type="InterPro" id="IPR035093">
    <property type="entry name" value="RelE/ParE_toxin_dom_sf"/>
</dbReference>
<dbReference type="SUPFAM" id="SSF143011">
    <property type="entry name" value="RelE-like"/>
    <property type="match status" value="1"/>
</dbReference>
<organism evidence="2">
    <name type="scientific">marine sediment metagenome</name>
    <dbReference type="NCBI Taxonomy" id="412755"/>
    <lineage>
        <taxon>unclassified sequences</taxon>
        <taxon>metagenomes</taxon>
        <taxon>ecological metagenomes</taxon>
    </lineage>
</organism>
<dbReference type="EMBL" id="BART01041527">
    <property type="protein sequence ID" value="GAH26679.1"/>
    <property type="molecule type" value="Genomic_DNA"/>
</dbReference>
<protein>
    <recommendedName>
        <fullName evidence="3">Type II toxin-antitoxin system RelE/ParE family toxin</fullName>
    </recommendedName>
</protein>
<feature type="non-terminal residue" evidence="2">
    <location>
        <position position="1"/>
    </location>
</feature>
<keyword evidence="1" id="KW-1277">Toxin-antitoxin system</keyword>
<gene>
    <name evidence="2" type="ORF">S01H4_66759</name>
</gene>
<comment type="caution">
    <text evidence="2">The sequence shown here is derived from an EMBL/GenBank/DDBJ whole genome shotgun (WGS) entry which is preliminary data.</text>
</comment>